<comment type="caution">
    <text evidence="1">The sequence shown here is derived from an EMBL/GenBank/DDBJ whole genome shotgun (WGS) entry which is preliminary data.</text>
</comment>
<keyword evidence="2" id="KW-1185">Reference proteome</keyword>
<name>A0ABT4TGS7_9ACTN</name>
<accession>A0ABT4TGS7</accession>
<dbReference type="EMBL" id="JAQFWP010000006">
    <property type="protein sequence ID" value="MDA2803920.1"/>
    <property type="molecule type" value="Genomic_DNA"/>
</dbReference>
<evidence type="ECO:0000313" key="2">
    <source>
        <dbReference type="Proteomes" id="UP001165685"/>
    </source>
</evidence>
<gene>
    <name evidence="1" type="ORF">O4U47_05310</name>
</gene>
<proteinExistence type="predicted"/>
<dbReference type="RefSeq" id="WP_270676407.1">
    <property type="nucleotide sequence ID" value="NZ_JAQFWP010000006.1"/>
</dbReference>
<protein>
    <submittedName>
        <fullName evidence="1">Uncharacterized protein</fullName>
    </submittedName>
</protein>
<evidence type="ECO:0000313" key="1">
    <source>
        <dbReference type="EMBL" id="MDA2803920.1"/>
    </source>
</evidence>
<dbReference type="Proteomes" id="UP001165685">
    <property type="component" value="Unassembled WGS sequence"/>
</dbReference>
<organism evidence="1 2">
    <name type="scientific">Nocardiopsis suaedae</name>
    <dbReference type="NCBI Taxonomy" id="3018444"/>
    <lineage>
        <taxon>Bacteria</taxon>
        <taxon>Bacillati</taxon>
        <taxon>Actinomycetota</taxon>
        <taxon>Actinomycetes</taxon>
        <taxon>Streptosporangiales</taxon>
        <taxon>Nocardiopsidaceae</taxon>
        <taxon>Nocardiopsis</taxon>
    </lineage>
</organism>
<sequence length="109" mass="11506">MPGYMITTADGSDWPVVHRGDFEAVLHPRSLECAAVEPDEDEDGGGAQGDHVFRASGALVTASWELAGVWSVHIEGAAEPGTAESIVSEMARQLGEATGQAARHHRIVD</sequence>
<reference evidence="1" key="1">
    <citation type="submission" date="2023-01" db="EMBL/GenBank/DDBJ databases">
        <title>Draft genome sequence of Nocardiopsis sp. LSu2-4 isolated from halophytes.</title>
        <authorList>
            <person name="Duangmal K."/>
            <person name="Chantavorakit T."/>
        </authorList>
    </citation>
    <scope>NUCLEOTIDE SEQUENCE</scope>
    <source>
        <strain evidence="1">LSu2-4</strain>
    </source>
</reference>